<evidence type="ECO:0000259" key="2">
    <source>
        <dbReference type="Pfam" id="PF05670"/>
    </source>
</evidence>
<proteinExistence type="predicted"/>
<reference evidence="3 4" key="1">
    <citation type="submission" date="2021-12" db="EMBL/GenBank/DDBJ databases">
        <title>Genome sequencing of bacteria with rrn-lacking chromosome and rrn-plasmid.</title>
        <authorList>
            <person name="Anda M."/>
            <person name="Iwasaki W."/>
        </authorList>
    </citation>
    <scope>NUCLEOTIDE SEQUENCE [LARGE SCALE GENOMIC DNA]</scope>
    <source>
        <strain evidence="3 4">NBRC 101262</strain>
    </source>
</reference>
<protein>
    <recommendedName>
        <fullName evidence="2">NFACT RNA-binding domain-containing protein</fullName>
    </recommendedName>
</protein>
<evidence type="ECO:0000313" key="4">
    <source>
        <dbReference type="Proteomes" id="UP001354989"/>
    </source>
</evidence>
<gene>
    <name evidence="3" type="primary">pavA</name>
    <name evidence="3" type="ORF">PEPS_18720</name>
</gene>
<accession>A0ABM7VFZ2</accession>
<dbReference type="InterPro" id="IPR008532">
    <property type="entry name" value="NFACT_RNA-bd"/>
</dbReference>
<dbReference type="Pfam" id="PF05833">
    <property type="entry name" value="NFACT_N"/>
    <property type="match status" value="1"/>
</dbReference>
<dbReference type="InterPro" id="IPR051608">
    <property type="entry name" value="RQC_Subunit_NEMF"/>
</dbReference>
<evidence type="ECO:0000256" key="1">
    <source>
        <dbReference type="SAM" id="Coils"/>
    </source>
</evidence>
<keyword evidence="4" id="KW-1185">Reference proteome</keyword>
<sequence>MHNNYYFIHRLSQHLDQLLKGWKIGACFSQAKDELIIGFFNNTREIYCRANLAPEVSTLSFPQDYARSKKNTVTLFQEILDHEIQQVECLDNERSFIIKLEQDYELLFKLHGSQANILLFQNGERVAIFRNNISKDQELTINDLRRPIDQSFERFKEVEGDYFKLFPTFGKYVKKWLIRENYEALNIEQQWKLIQIVIEQLENGDFFVRSVDNKAQFVLFDTEEGDLIYQGKDPIEAINAYYLQFSKTHWLERERGQNLKKIKQDIDKGYAYLANNEDKLEGLKNGISYQHIGDILMANLHAIEARSTQVTLHNFYTDEPLKIKLKKDLSPQHNAEQYYRKAKNQRLEIENIEQNIQRKMEELENLELAQLSIQGAESIKEIRKILKDHQLQNNAQKQNKKQVILPYNTFEFHGFDIWIGKNPKANDRLISQYAYKEDLWLHAKDVPGSHILIKQKSGQPFPTDVIEKAASWAAYYSKRKTDSLCPVSVTPRKYIRKTKDLEAGKVIIDREEVILVEPQKP</sequence>
<feature type="domain" description="NFACT RNA-binding" evidence="2">
    <location>
        <begin position="413"/>
        <end position="508"/>
    </location>
</feature>
<dbReference type="PANTHER" id="PTHR15239">
    <property type="entry name" value="NUCLEAR EXPORT MEDIATOR FACTOR NEMF"/>
    <property type="match status" value="1"/>
</dbReference>
<feature type="coiled-coil region" evidence="1">
    <location>
        <begin position="335"/>
        <end position="399"/>
    </location>
</feature>
<dbReference type="Pfam" id="PF05670">
    <property type="entry name" value="NFACT-R_1"/>
    <property type="match status" value="1"/>
</dbReference>
<dbReference type="Gene3D" id="2.30.310.10">
    <property type="entry name" value="ibrinogen binding protein from staphylococcus aureus domain"/>
    <property type="match status" value="1"/>
</dbReference>
<organism evidence="3 4">
    <name type="scientific">Persicobacter psychrovividus</name>
    <dbReference type="NCBI Taxonomy" id="387638"/>
    <lineage>
        <taxon>Bacteria</taxon>
        <taxon>Pseudomonadati</taxon>
        <taxon>Bacteroidota</taxon>
        <taxon>Cytophagia</taxon>
        <taxon>Cytophagales</taxon>
        <taxon>Persicobacteraceae</taxon>
        <taxon>Persicobacter</taxon>
    </lineage>
</organism>
<name>A0ABM7VFZ2_9BACT</name>
<evidence type="ECO:0000313" key="3">
    <source>
        <dbReference type="EMBL" id="BDC99591.1"/>
    </source>
</evidence>
<dbReference type="RefSeq" id="WP_338396895.1">
    <property type="nucleotide sequence ID" value="NZ_AP025292.1"/>
</dbReference>
<dbReference type="PANTHER" id="PTHR15239:SF6">
    <property type="entry name" value="RIBOSOME QUALITY CONTROL COMPLEX SUBUNIT NEMF"/>
    <property type="match status" value="1"/>
</dbReference>
<dbReference type="Proteomes" id="UP001354989">
    <property type="component" value="Chromosome"/>
</dbReference>
<keyword evidence="1" id="KW-0175">Coiled coil</keyword>
<dbReference type="EMBL" id="AP025292">
    <property type="protein sequence ID" value="BDC99591.1"/>
    <property type="molecule type" value="Genomic_DNA"/>
</dbReference>